<feature type="signal peptide" evidence="1">
    <location>
        <begin position="1"/>
        <end position="23"/>
    </location>
</feature>
<gene>
    <name evidence="2" type="ORF">KAK11_07950</name>
</gene>
<dbReference type="EMBL" id="JAGQDG010000003">
    <property type="protein sequence ID" value="MBQ0935255.1"/>
    <property type="molecule type" value="Genomic_DNA"/>
</dbReference>
<keyword evidence="3" id="KW-1185">Reference proteome</keyword>
<evidence type="ECO:0000256" key="1">
    <source>
        <dbReference type="SAM" id="SignalP"/>
    </source>
</evidence>
<evidence type="ECO:0000313" key="3">
    <source>
        <dbReference type="Proteomes" id="UP000672097"/>
    </source>
</evidence>
<accession>A0ABS5DVS2</accession>
<reference evidence="2 3" key="1">
    <citation type="submission" date="2021-04" db="EMBL/GenBank/DDBJ databases">
        <title>The genome sequence of type strain Ideonella paludis KCTC 32238.</title>
        <authorList>
            <person name="Liu Y."/>
        </authorList>
    </citation>
    <scope>NUCLEOTIDE SEQUENCE [LARGE SCALE GENOMIC DNA]</scope>
    <source>
        <strain evidence="2 3">KCTC 32238</strain>
    </source>
</reference>
<feature type="chain" id="PRO_5045920152" description="Lysozyme inhibitor LprI N-terminal domain-containing protein" evidence="1">
    <location>
        <begin position="24"/>
        <end position="153"/>
    </location>
</feature>
<name>A0ABS5DVS2_9BURK</name>
<evidence type="ECO:0008006" key="4">
    <source>
        <dbReference type="Google" id="ProtNLM"/>
    </source>
</evidence>
<evidence type="ECO:0000313" key="2">
    <source>
        <dbReference type="EMBL" id="MBQ0935255.1"/>
    </source>
</evidence>
<dbReference type="RefSeq" id="WP_210808065.1">
    <property type="nucleotide sequence ID" value="NZ_JAGQDG010000003.1"/>
</dbReference>
<comment type="caution">
    <text evidence="2">The sequence shown here is derived from an EMBL/GenBank/DDBJ whole genome shotgun (WGS) entry which is preliminary data.</text>
</comment>
<keyword evidence="1" id="KW-0732">Signal</keyword>
<organism evidence="2 3">
    <name type="scientific">Ideonella paludis</name>
    <dbReference type="NCBI Taxonomy" id="1233411"/>
    <lineage>
        <taxon>Bacteria</taxon>
        <taxon>Pseudomonadati</taxon>
        <taxon>Pseudomonadota</taxon>
        <taxon>Betaproteobacteria</taxon>
        <taxon>Burkholderiales</taxon>
        <taxon>Sphaerotilaceae</taxon>
        <taxon>Ideonella</taxon>
    </lineage>
</organism>
<sequence>MRKILLSIALLWLGLGLAAPAAAQDCAAAERELWHKRFSNWEASHSYFKEYRGHCSDGALAEAISSIHTQLLLQDQRGVERLAGLAEQDPDYLKWVLQGVFYNPEETSVNGVNSACRLLIRLRACSPKHRLLCGKLAERVGPNPEYTAACPGR</sequence>
<protein>
    <recommendedName>
        <fullName evidence="4">Lysozyme inhibitor LprI N-terminal domain-containing protein</fullName>
    </recommendedName>
</protein>
<proteinExistence type="predicted"/>
<dbReference type="Proteomes" id="UP000672097">
    <property type="component" value="Unassembled WGS sequence"/>
</dbReference>